<comment type="caution">
    <text evidence="2">The sequence shown here is derived from an EMBL/GenBank/DDBJ whole genome shotgun (WGS) entry which is preliminary data.</text>
</comment>
<reference evidence="3" key="1">
    <citation type="journal article" date="2020" name="Nat. Commun.">
        <title>Genome assembly of wild tea tree DASZ reveals pedigree and selection history of tea varieties.</title>
        <authorList>
            <person name="Zhang W."/>
            <person name="Zhang Y."/>
            <person name="Qiu H."/>
            <person name="Guo Y."/>
            <person name="Wan H."/>
            <person name="Zhang X."/>
            <person name="Scossa F."/>
            <person name="Alseekh S."/>
            <person name="Zhang Q."/>
            <person name="Wang P."/>
            <person name="Xu L."/>
            <person name="Schmidt M.H."/>
            <person name="Jia X."/>
            <person name="Li D."/>
            <person name="Zhu A."/>
            <person name="Guo F."/>
            <person name="Chen W."/>
            <person name="Ni D."/>
            <person name="Usadel B."/>
            <person name="Fernie A.R."/>
            <person name="Wen W."/>
        </authorList>
    </citation>
    <scope>NUCLEOTIDE SEQUENCE [LARGE SCALE GENOMIC DNA]</scope>
    <source>
        <strain evidence="3">cv. G240</strain>
    </source>
</reference>
<feature type="compositionally biased region" description="Acidic residues" evidence="1">
    <location>
        <begin position="64"/>
        <end position="76"/>
    </location>
</feature>
<sequence>MELINSSLNLECKGRIYPIRVCEEQIVNEINGRCRCNTYEGGRDYGSSNVHGGAQKVEAGRKEEDDDVIADEESEKEEVAKRVMADQREGRGELEVEGKWEVVSVESADCLGKSNVILPDIEVSLLREESRQLQRNNHEGQLVDGQIVTHGFISSINGTQRERPGIFLEVNLGQDQFSSQINGPRPCGSNLKNSSQTNEGRQLGPDMVGSKSYVSNSISSFYSDSINNQLRKGSREGMISMGYRNQSVKGGFSGFVRRLG</sequence>
<name>A0A7J7HTJ2_CAMSI</name>
<feature type="region of interest" description="Disordered" evidence="1">
    <location>
        <begin position="181"/>
        <end position="209"/>
    </location>
</feature>
<keyword evidence="3" id="KW-1185">Reference proteome</keyword>
<protein>
    <submittedName>
        <fullName evidence="2">Uncharacterized protein</fullName>
    </submittedName>
</protein>
<organism evidence="2 3">
    <name type="scientific">Camellia sinensis</name>
    <name type="common">Tea plant</name>
    <name type="synonym">Thea sinensis</name>
    <dbReference type="NCBI Taxonomy" id="4442"/>
    <lineage>
        <taxon>Eukaryota</taxon>
        <taxon>Viridiplantae</taxon>
        <taxon>Streptophyta</taxon>
        <taxon>Embryophyta</taxon>
        <taxon>Tracheophyta</taxon>
        <taxon>Spermatophyta</taxon>
        <taxon>Magnoliopsida</taxon>
        <taxon>eudicotyledons</taxon>
        <taxon>Gunneridae</taxon>
        <taxon>Pentapetalae</taxon>
        <taxon>asterids</taxon>
        <taxon>Ericales</taxon>
        <taxon>Theaceae</taxon>
        <taxon>Camellia</taxon>
    </lineage>
</organism>
<dbReference type="AlphaFoldDB" id="A0A7J7HTJ2"/>
<proteinExistence type="predicted"/>
<evidence type="ECO:0000313" key="3">
    <source>
        <dbReference type="Proteomes" id="UP000593564"/>
    </source>
</evidence>
<evidence type="ECO:0000313" key="2">
    <source>
        <dbReference type="EMBL" id="KAF5956153.1"/>
    </source>
</evidence>
<gene>
    <name evidence="2" type="ORF">HYC85_009009</name>
</gene>
<reference evidence="2 3" key="2">
    <citation type="submission" date="2020-07" db="EMBL/GenBank/DDBJ databases">
        <title>Genome assembly of wild tea tree DASZ reveals pedigree and selection history of tea varieties.</title>
        <authorList>
            <person name="Zhang W."/>
        </authorList>
    </citation>
    <scope>NUCLEOTIDE SEQUENCE [LARGE SCALE GENOMIC DNA]</scope>
    <source>
        <strain evidence="3">cv. G240</strain>
        <tissue evidence="2">Leaf</tissue>
    </source>
</reference>
<dbReference type="Proteomes" id="UP000593564">
    <property type="component" value="Unassembled WGS sequence"/>
</dbReference>
<feature type="region of interest" description="Disordered" evidence="1">
    <location>
        <begin position="45"/>
        <end position="79"/>
    </location>
</feature>
<evidence type="ECO:0000256" key="1">
    <source>
        <dbReference type="SAM" id="MobiDB-lite"/>
    </source>
</evidence>
<dbReference type="EMBL" id="JACBKZ010000003">
    <property type="protein sequence ID" value="KAF5956153.1"/>
    <property type="molecule type" value="Genomic_DNA"/>
</dbReference>
<accession>A0A7J7HTJ2</accession>
<feature type="compositionally biased region" description="Polar residues" evidence="1">
    <location>
        <begin position="190"/>
        <end position="200"/>
    </location>
</feature>